<feature type="compositionally biased region" description="Low complexity" evidence="5">
    <location>
        <begin position="196"/>
        <end position="212"/>
    </location>
</feature>
<sequence>MLAMEEVLCELSDHEKRNEQGLPPGFRFHPTDEELITFYLASKVFNGCFTTVKFAEVDLNRCEPWELPDVAKMGEREWYMFSLRDRKYPTGLRTNRATGAGYWKATGKDKEVFSASSGTLLGMKKTLVFYKGRAPRGEKTKWVMHEYRLDGDFSLPHPHPHHISKEEWVICRIFHKSGEKRTSLLQNQGQGHSDASSSPTKTSLPPLLPSSTSFPLELEDQNHLSHSHPYLFPFHASPQLTNTRNHPSFSDLFFKPPPLSQQQNCTLKAKEKTAPKVIKTEEATALYQYHLLGDTDNLRLNQNLSNFPNPFADVEVDGAELMAFAGGPNGEVGDMSHSTAFKRVGLQQLIDAAHIGIDSWPLAQHV</sequence>
<keyword evidence="3" id="KW-0804">Transcription</keyword>
<dbReference type="AlphaFoldDB" id="A0A1S3U7M0"/>
<evidence type="ECO:0000313" key="7">
    <source>
        <dbReference type="Proteomes" id="UP000087766"/>
    </source>
</evidence>
<dbReference type="GO" id="GO:0006355">
    <property type="term" value="P:regulation of DNA-templated transcription"/>
    <property type="evidence" value="ECO:0007669"/>
    <property type="project" value="InterPro"/>
</dbReference>
<keyword evidence="4" id="KW-0539">Nucleus</keyword>
<feature type="region of interest" description="Disordered" evidence="5">
    <location>
        <begin position="184"/>
        <end position="212"/>
    </location>
</feature>
<dbReference type="KEGG" id="vra:106762544"/>
<keyword evidence="2" id="KW-0238">DNA-binding</keyword>
<dbReference type="OrthoDB" id="1424968at2759"/>
<proteinExistence type="predicted"/>
<dbReference type="PANTHER" id="PTHR31744:SF86">
    <property type="entry name" value="PROTEIN CUP-SHAPED COTYLEDON 3"/>
    <property type="match status" value="1"/>
</dbReference>
<keyword evidence="1" id="KW-0805">Transcription regulation</keyword>
<evidence type="ECO:0000259" key="6">
    <source>
        <dbReference type="PROSITE" id="PS51005"/>
    </source>
</evidence>
<organism evidence="7 8">
    <name type="scientific">Vigna radiata var. radiata</name>
    <name type="common">Mung bean</name>
    <name type="synonym">Phaseolus aureus</name>
    <dbReference type="NCBI Taxonomy" id="3916"/>
    <lineage>
        <taxon>Eukaryota</taxon>
        <taxon>Viridiplantae</taxon>
        <taxon>Streptophyta</taxon>
        <taxon>Embryophyta</taxon>
        <taxon>Tracheophyta</taxon>
        <taxon>Spermatophyta</taxon>
        <taxon>Magnoliopsida</taxon>
        <taxon>eudicotyledons</taxon>
        <taxon>Gunneridae</taxon>
        <taxon>Pentapetalae</taxon>
        <taxon>rosids</taxon>
        <taxon>fabids</taxon>
        <taxon>Fabales</taxon>
        <taxon>Fabaceae</taxon>
        <taxon>Papilionoideae</taxon>
        <taxon>50 kb inversion clade</taxon>
        <taxon>NPAAA clade</taxon>
        <taxon>indigoferoid/millettioid clade</taxon>
        <taxon>Phaseoleae</taxon>
        <taxon>Vigna</taxon>
    </lineage>
</organism>
<dbReference type="SUPFAM" id="SSF101941">
    <property type="entry name" value="NAC domain"/>
    <property type="match status" value="1"/>
</dbReference>
<reference evidence="8 9" key="2">
    <citation type="submission" date="2025-04" db="UniProtKB">
        <authorList>
            <consortium name="RefSeq"/>
        </authorList>
    </citation>
    <scope>IDENTIFICATION</scope>
    <source>
        <tissue evidence="8 9">Leaf</tissue>
    </source>
</reference>
<evidence type="ECO:0000256" key="1">
    <source>
        <dbReference type="ARBA" id="ARBA00023015"/>
    </source>
</evidence>
<dbReference type="STRING" id="3916.A0A1S3U7M0"/>
<evidence type="ECO:0000256" key="2">
    <source>
        <dbReference type="ARBA" id="ARBA00023125"/>
    </source>
</evidence>
<dbReference type="RefSeq" id="XP_014502001.1">
    <property type="nucleotide sequence ID" value="XM_014646515.2"/>
</dbReference>
<dbReference type="PANTHER" id="PTHR31744">
    <property type="entry name" value="PROTEIN CUP-SHAPED COTYLEDON 2-RELATED"/>
    <property type="match status" value="1"/>
</dbReference>
<dbReference type="Gene3D" id="2.170.150.80">
    <property type="entry name" value="NAC domain"/>
    <property type="match status" value="1"/>
</dbReference>
<dbReference type="PROSITE" id="PS51005">
    <property type="entry name" value="NAC"/>
    <property type="match status" value="1"/>
</dbReference>
<name>A0A1S3U7M0_VIGRR</name>
<protein>
    <submittedName>
        <fullName evidence="8 9">Protein CUP-SHAPED COTYLEDON 3</fullName>
    </submittedName>
</protein>
<reference evidence="7" key="1">
    <citation type="journal article" date="2014" name="Nat. Commun.">
        <title>Genome sequence of mungbean and insights into evolution within Vigna species.</title>
        <authorList>
            <person name="Kang Y.J."/>
            <person name="Kim S.K."/>
            <person name="Kim M.Y."/>
            <person name="Lestari P."/>
            <person name="Kim K.H."/>
            <person name="Ha B.K."/>
            <person name="Jun T.H."/>
            <person name="Hwang W.J."/>
            <person name="Lee T."/>
            <person name="Lee J."/>
            <person name="Shim S."/>
            <person name="Yoon M.Y."/>
            <person name="Jang Y.E."/>
            <person name="Han K.S."/>
            <person name="Taeprayoon P."/>
            <person name="Yoon N."/>
            <person name="Somta P."/>
            <person name="Tanya P."/>
            <person name="Kim K.S."/>
            <person name="Gwag J.G."/>
            <person name="Moon J.K."/>
            <person name="Lee Y.H."/>
            <person name="Park B.S."/>
            <person name="Bombarely A."/>
            <person name="Doyle J.J."/>
            <person name="Jackson S.A."/>
            <person name="Schafleitner R."/>
            <person name="Srinives P."/>
            <person name="Varshney R.K."/>
            <person name="Lee S.H."/>
        </authorList>
    </citation>
    <scope>NUCLEOTIDE SEQUENCE [LARGE SCALE GENOMIC DNA]</scope>
    <source>
        <strain evidence="7">cv. VC1973A</strain>
    </source>
</reference>
<dbReference type="GeneID" id="106762544"/>
<dbReference type="InterPro" id="IPR036093">
    <property type="entry name" value="NAC_dom_sf"/>
</dbReference>
<feature type="domain" description="NAC" evidence="6">
    <location>
        <begin position="22"/>
        <end position="176"/>
    </location>
</feature>
<evidence type="ECO:0000256" key="4">
    <source>
        <dbReference type="ARBA" id="ARBA00023242"/>
    </source>
</evidence>
<accession>A0A1S3U7M0</accession>
<evidence type="ECO:0000313" key="8">
    <source>
        <dbReference type="RefSeq" id="XP_014502001.1"/>
    </source>
</evidence>
<dbReference type="Proteomes" id="UP000087766">
    <property type="component" value="Chromosome 5"/>
</dbReference>
<dbReference type="InterPro" id="IPR003441">
    <property type="entry name" value="NAC-dom"/>
</dbReference>
<feature type="compositionally biased region" description="Polar residues" evidence="5">
    <location>
        <begin position="184"/>
        <end position="195"/>
    </location>
</feature>
<dbReference type="RefSeq" id="XP_022636774.1">
    <property type="nucleotide sequence ID" value="XM_022781053.1"/>
</dbReference>
<gene>
    <name evidence="8 9" type="primary">LOC106762544</name>
</gene>
<evidence type="ECO:0000256" key="3">
    <source>
        <dbReference type="ARBA" id="ARBA00023163"/>
    </source>
</evidence>
<evidence type="ECO:0000256" key="5">
    <source>
        <dbReference type="SAM" id="MobiDB-lite"/>
    </source>
</evidence>
<dbReference type="Pfam" id="PF02365">
    <property type="entry name" value="NAM"/>
    <property type="match status" value="1"/>
</dbReference>
<keyword evidence="7" id="KW-1185">Reference proteome</keyword>
<dbReference type="GO" id="GO:0000976">
    <property type="term" value="F:transcription cis-regulatory region binding"/>
    <property type="evidence" value="ECO:0007669"/>
    <property type="project" value="UniProtKB-ARBA"/>
</dbReference>
<dbReference type="FunFam" id="2.170.150.80:FF:000006">
    <property type="entry name" value="NAC domain-containing protein 100-like"/>
    <property type="match status" value="1"/>
</dbReference>
<evidence type="ECO:0000313" key="9">
    <source>
        <dbReference type="RefSeq" id="XP_022636774.1"/>
    </source>
</evidence>